<keyword evidence="4 9" id="KW-0929">Antimicrobial</keyword>
<feature type="chain" id="PRO_5027155730" description="Defensin-like protein" evidence="9">
    <location>
        <begin position="24"/>
        <end position="129"/>
    </location>
</feature>
<dbReference type="InterPro" id="IPR039641">
    <property type="entry name" value="LCR"/>
</dbReference>
<dbReference type="RefSeq" id="XP_012573922.1">
    <property type="nucleotide sequence ID" value="XM_012718468.2"/>
</dbReference>
<evidence type="ECO:0000256" key="4">
    <source>
        <dbReference type="ARBA" id="ARBA00022529"/>
    </source>
</evidence>
<protein>
    <recommendedName>
        <fullName evidence="9">Defensin-like protein</fullName>
    </recommendedName>
</protein>
<keyword evidence="7 9" id="KW-0611">Plant defense</keyword>
<dbReference type="PANTHER" id="PTHR36788">
    <property type="entry name" value="DEFENSIN-LIKE PROTEIN 183"/>
    <property type="match status" value="1"/>
</dbReference>
<evidence type="ECO:0000256" key="9">
    <source>
        <dbReference type="RuleBase" id="RU367109"/>
    </source>
</evidence>
<evidence type="ECO:0000256" key="1">
    <source>
        <dbReference type="ARBA" id="ARBA00004613"/>
    </source>
</evidence>
<name>A0A1S3EDK4_CICAR</name>
<gene>
    <name evidence="11" type="primary">LOC105852526</name>
</gene>
<evidence type="ECO:0000256" key="5">
    <source>
        <dbReference type="ARBA" id="ARBA00022577"/>
    </source>
</evidence>
<dbReference type="AlphaFoldDB" id="A0A1S3EDK4"/>
<comment type="similarity">
    <text evidence="2 9">Belongs to the DEFL family.</text>
</comment>
<dbReference type="GO" id="GO:0050832">
    <property type="term" value="P:defense response to fungus"/>
    <property type="evidence" value="ECO:0007669"/>
    <property type="project" value="UniProtKB-UniRule"/>
</dbReference>
<dbReference type="GO" id="GO:0005576">
    <property type="term" value="C:extracellular region"/>
    <property type="evidence" value="ECO:0007669"/>
    <property type="project" value="UniProtKB-SubCell"/>
</dbReference>
<keyword evidence="10" id="KW-1185">Reference proteome</keyword>
<proteinExistence type="inferred from homology"/>
<keyword evidence="3 9" id="KW-0964">Secreted</keyword>
<feature type="signal peptide" evidence="9">
    <location>
        <begin position="1"/>
        <end position="23"/>
    </location>
</feature>
<sequence length="129" mass="14007">MANQIPKCFCFLAVLVLVATVQLIEVEGSCTKIVGRCSAGDCATHCNTYANGARVLGTSCSYHNLCTCTFDRPPPGSQQPACDIGMGECTRDCYNDCCNQRCKNVYKKTGAGSCLDIFDMELCVCTYQR</sequence>
<keyword evidence="5 9" id="KW-0295">Fungicide</keyword>
<dbReference type="GO" id="GO:0031640">
    <property type="term" value="P:killing of cells of another organism"/>
    <property type="evidence" value="ECO:0007669"/>
    <property type="project" value="UniProtKB-UniRule"/>
</dbReference>
<keyword evidence="6 9" id="KW-0732">Signal</keyword>
<reference evidence="11" key="2">
    <citation type="submission" date="2025-08" db="UniProtKB">
        <authorList>
            <consortium name="RefSeq"/>
        </authorList>
    </citation>
    <scope>IDENTIFICATION</scope>
    <source>
        <tissue evidence="11">Etiolated seedlings</tissue>
    </source>
</reference>
<evidence type="ECO:0000256" key="7">
    <source>
        <dbReference type="ARBA" id="ARBA00022821"/>
    </source>
</evidence>
<evidence type="ECO:0000256" key="6">
    <source>
        <dbReference type="ARBA" id="ARBA00022729"/>
    </source>
</evidence>
<evidence type="ECO:0000313" key="10">
    <source>
        <dbReference type="Proteomes" id="UP000087171"/>
    </source>
</evidence>
<keyword evidence="8" id="KW-1015">Disulfide bond</keyword>
<evidence type="ECO:0000256" key="3">
    <source>
        <dbReference type="ARBA" id="ARBA00022525"/>
    </source>
</evidence>
<evidence type="ECO:0000256" key="8">
    <source>
        <dbReference type="ARBA" id="ARBA00023157"/>
    </source>
</evidence>
<dbReference type="PANTHER" id="PTHR36788:SF2">
    <property type="entry name" value="DEFENSIN-LIKE PROTEIN 183"/>
    <property type="match status" value="1"/>
</dbReference>
<reference evidence="10" key="1">
    <citation type="journal article" date="2013" name="Nat. Biotechnol.">
        <title>Draft genome sequence of chickpea (Cicer arietinum) provides a resource for trait improvement.</title>
        <authorList>
            <person name="Varshney R.K."/>
            <person name="Song C."/>
            <person name="Saxena R.K."/>
            <person name="Azam S."/>
            <person name="Yu S."/>
            <person name="Sharpe A.G."/>
            <person name="Cannon S."/>
            <person name="Baek J."/>
            <person name="Rosen B.D."/>
            <person name="Tar'an B."/>
            <person name="Millan T."/>
            <person name="Zhang X."/>
            <person name="Ramsay L.D."/>
            <person name="Iwata A."/>
            <person name="Wang Y."/>
            <person name="Nelson W."/>
            <person name="Farmer A.D."/>
            <person name="Gaur P.M."/>
            <person name="Soderlund C."/>
            <person name="Penmetsa R.V."/>
            <person name="Xu C."/>
            <person name="Bharti A.K."/>
            <person name="He W."/>
            <person name="Winter P."/>
            <person name="Zhao S."/>
            <person name="Hane J.K."/>
            <person name="Carrasquilla-Garcia N."/>
            <person name="Condie J.A."/>
            <person name="Upadhyaya H.D."/>
            <person name="Luo M.C."/>
            <person name="Thudi M."/>
            <person name="Gowda C.L."/>
            <person name="Singh N.P."/>
            <person name="Lichtenzveig J."/>
            <person name="Gali K.K."/>
            <person name="Rubio J."/>
            <person name="Nadarajan N."/>
            <person name="Dolezel J."/>
            <person name="Bansal K.C."/>
            <person name="Xu X."/>
            <person name="Edwards D."/>
            <person name="Zhang G."/>
            <person name="Kahl G."/>
            <person name="Gil J."/>
            <person name="Singh K.B."/>
            <person name="Datta S.K."/>
            <person name="Jackson S.A."/>
            <person name="Wang J."/>
            <person name="Cook D.R."/>
        </authorList>
    </citation>
    <scope>NUCLEOTIDE SEQUENCE [LARGE SCALE GENOMIC DNA]</scope>
    <source>
        <strain evidence="10">cv. CDC Frontier</strain>
    </source>
</reference>
<comment type="subcellular location">
    <subcellularLocation>
        <location evidence="1 9">Secreted</location>
    </subcellularLocation>
</comment>
<evidence type="ECO:0000256" key="2">
    <source>
        <dbReference type="ARBA" id="ARBA00006722"/>
    </source>
</evidence>
<dbReference type="OrthoDB" id="993238at2759"/>
<organism evidence="10 11">
    <name type="scientific">Cicer arietinum</name>
    <name type="common">Chickpea</name>
    <name type="synonym">Garbanzo</name>
    <dbReference type="NCBI Taxonomy" id="3827"/>
    <lineage>
        <taxon>Eukaryota</taxon>
        <taxon>Viridiplantae</taxon>
        <taxon>Streptophyta</taxon>
        <taxon>Embryophyta</taxon>
        <taxon>Tracheophyta</taxon>
        <taxon>Spermatophyta</taxon>
        <taxon>Magnoliopsida</taxon>
        <taxon>eudicotyledons</taxon>
        <taxon>Gunneridae</taxon>
        <taxon>Pentapetalae</taxon>
        <taxon>rosids</taxon>
        <taxon>fabids</taxon>
        <taxon>Fabales</taxon>
        <taxon>Fabaceae</taxon>
        <taxon>Papilionoideae</taxon>
        <taxon>50 kb inversion clade</taxon>
        <taxon>NPAAA clade</taxon>
        <taxon>Hologalegina</taxon>
        <taxon>IRL clade</taxon>
        <taxon>Cicereae</taxon>
        <taxon>Cicer</taxon>
    </lineage>
</organism>
<evidence type="ECO:0000313" key="11">
    <source>
        <dbReference type="RefSeq" id="XP_012573922.1"/>
    </source>
</evidence>
<dbReference type="Proteomes" id="UP000087171">
    <property type="component" value="Chromosome Ca1"/>
</dbReference>
<accession>A0A1S3EDK4</accession>